<dbReference type="InterPro" id="IPR022385">
    <property type="entry name" value="Rhs_assc_core"/>
</dbReference>
<dbReference type="AlphaFoldDB" id="A0AAU8FM63"/>
<proteinExistence type="predicted"/>
<dbReference type="EMBL" id="CP159289">
    <property type="protein sequence ID" value="XCH24503.1"/>
    <property type="molecule type" value="Genomic_DNA"/>
</dbReference>
<dbReference type="PANTHER" id="PTHR32305">
    <property type="match status" value="1"/>
</dbReference>
<name>A0AAU8FM63_9BACT</name>
<dbReference type="PANTHER" id="PTHR32305:SF15">
    <property type="entry name" value="PROTEIN RHSA-RELATED"/>
    <property type="match status" value="1"/>
</dbReference>
<organism evidence="1">
    <name type="scientific">Dyadobacter sp. 676</name>
    <dbReference type="NCBI Taxonomy" id="3088362"/>
    <lineage>
        <taxon>Bacteria</taxon>
        <taxon>Pseudomonadati</taxon>
        <taxon>Bacteroidota</taxon>
        <taxon>Cytophagia</taxon>
        <taxon>Cytophagales</taxon>
        <taxon>Spirosomataceae</taxon>
        <taxon>Dyadobacter</taxon>
    </lineage>
</organism>
<gene>
    <name evidence="1" type="ORF">ABV298_30100</name>
</gene>
<dbReference type="InterPro" id="IPR050708">
    <property type="entry name" value="T6SS_VgrG/RHS"/>
</dbReference>
<reference evidence="1" key="1">
    <citation type="submission" date="2024-06" db="EMBL/GenBank/DDBJ databases">
        <title>Sequencing and assembly of the genome of Dyadobacter sp. strain 676, a symbiont of Cyamopsis tetragonoloba.</title>
        <authorList>
            <person name="Guro P."/>
            <person name="Sazanova A."/>
            <person name="Kuznetsova I."/>
            <person name="Belimov A."/>
            <person name="Safronova V."/>
        </authorList>
    </citation>
    <scope>NUCLEOTIDE SEQUENCE</scope>
    <source>
        <strain evidence="1">676</strain>
    </source>
</reference>
<dbReference type="Gene3D" id="2.180.10.10">
    <property type="entry name" value="RHS repeat-associated core"/>
    <property type="match status" value="1"/>
</dbReference>
<protein>
    <submittedName>
        <fullName evidence="1">RHS repeat-associated core domain-containing protein</fullName>
    </submittedName>
</protein>
<dbReference type="RefSeq" id="WP_353719820.1">
    <property type="nucleotide sequence ID" value="NZ_CP159289.1"/>
</dbReference>
<dbReference type="NCBIfam" id="TIGR03696">
    <property type="entry name" value="Rhs_assc_core"/>
    <property type="match status" value="1"/>
</dbReference>
<accession>A0AAU8FM63</accession>
<evidence type="ECO:0000313" key="1">
    <source>
        <dbReference type="EMBL" id="XCH24503.1"/>
    </source>
</evidence>
<sequence>MLDETGNVIQETEYYAFGLAIPRTVGINKYLYNGKEKQPETEWLDYGARQYDPAISRWMIIDPLAELSIGVSGYAYVENDPIRKIDLFGLIDINNDGTDDGISLPEATVTGKRPDPLFCAV</sequence>